<dbReference type="PANTHER" id="PTHR44757">
    <property type="entry name" value="DIGUANYLATE CYCLASE DGCP"/>
    <property type="match status" value="1"/>
</dbReference>
<dbReference type="RefSeq" id="WP_273947817.1">
    <property type="nucleotide sequence ID" value="NZ_JAQSIP010000001.1"/>
</dbReference>
<dbReference type="Gene3D" id="3.30.70.270">
    <property type="match status" value="1"/>
</dbReference>
<protein>
    <submittedName>
        <fullName evidence="7">EAL domain-containing protein</fullName>
    </submittedName>
</protein>
<keyword evidence="8" id="KW-1185">Reference proteome</keyword>
<dbReference type="Pfam" id="PF00990">
    <property type="entry name" value="GGDEF"/>
    <property type="match status" value="1"/>
</dbReference>
<reference evidence="7 8" key="1">
    <citation type="submission" date="2023-02" db="EMBL/GenBank/DDBJ databases">
        <title>Bacterial whole genomic sequence of Curvibacter sp. HBC61.</title>
        <authorList>
            <person name="Le V."/>
            <person name="Ko S.-R."/>
            <person name="Ahn C.-Y."/>
            <person name="Oh H.-M."/>
        </authorList>
    </citation>
    <scope>NUCLEOTIDE SEQUENCE [LARGE SCALE GENOMIC DNA]</scope>
    <source>
        <strain evidence="7 8">HBC61</strain>
    </source>
</reference>
<feature type="domain" description="HAMP" evidence="5">
    <location>
        <begin position="329"/>
        <end position="382"/>
    </location>
</feature>
<keyword evidence="1" id="KW-0812">Transmembrane</keyword>
<dbReference type="SMART" id="SM00267">
    <property type="entry name" value="GGDEF"/>
    <property type="match status" value="1"/>
</dbReference>
<dbReference type="CDD" id="cd06225">
    <property type="entry name" value="HAMP"/>
    <property type="match status" value="1"/>
</dbReference>
<dbReference type="InterPro" id="IPR001610">
    <property type="entry name" value="PAC"/>
</dbReference>
<dbReference type="InterPro" id="IPR000014">
    <property type="entry name" value="PAS"/>
</dbReference>
<dbReference type="SUPFAM" id="SSF55785">
    <property type="entry name" value="PYP-like sensor domain (PAS domain)"/>
    <property type="match status" value="1"/>
</dbReference>
<dbReference type="InterPro" id="IPR052155">
    <property type="entry name" value="Biofilm_reg_signaling"/>
</dbReference>
<dbReference type="CDD" id="cd00130">
    <property type="entry name" value="PAS"/>
    <property type="match status" value="1"/>
</dbReference>
<name>A0ABT5MSH7_9BURK</name>
<feature type="transmembrane region" description="Helical" evidence="1">
    <location>
        <begin position="26"/>
        <end position="45"/>
    </location>
</feature>
<dbReference type="InterPro" id="IPR003660">
    <property type="entry name" value="HAMP_dom"/>
</dbReference>
<gene>
    <name evidence="7" type="ORF">PSQ40_00300</name>
</gene>
<evidence type="ECO:0000259" key="3">
    <source>
        <dbReference type="PROSITE" id="PS50113"/>
    </source>
</evidence>
<dbReference type="EMBL" id="JAQSIP010000001">
    <property type="protein sequence ID" value="MDD0837000.1"/>
    <property type="molecule type" value="Genomic_DNA"/>
</dbReference>
<dbReference type="PROSITE" id="PS50885">
    <property type="entry name" value="HAMP"/>
    <property type="match status" value="1"/>
</dbReference>
<evidence type="ECO:0000259" key="5">
    <source>
        <dbReference type="PROSITE" id="PS50885"/>
    </source>
</evidence>
<dbReference type="PANTHER" id="PTHR44757:SF2">
    <property type="entry name" value="BIOFILM ARCHITECTURE MAINTENANCE PROTEIN MBAA"/>
    <property type="match status" value="1"/>
</dbReference>
<evidence type="ECO:0000313" key="7">
    <source>
        <dbReference type="EMBL" id="MDD0837000.1"/>
    </source>
</evidence>
<feature type="domain" description="PAC" evidence="3">
    <location>
        <begin position="579"/>
        <end position="633"/>
    </location>
</feature>
<dbReference type="Pfam" id="PF00672">
    <property type="entry name" value="HAMP"/>
    <property type="match status" value="1"/>
</dbReference>
<keyword evidence="1" id="KW-0472">Membrane</keyword>
<dbReference type="InterPro" id="IPR001633">
    <property type="entry name" value="EAL_dom"/>
</dbReference>
<evidence type="ECO:0000259" key="6">
    <source>
        <dbReference type="PROSITE" id="PS50887"/>
    </source>
</evidence>
<feature type="transmembrane region" description="Helical" evidence="1">
    <location>
        <begin position="307"/>
        <end position="328"/>
    </location>
</feature>
<dbReference type="InterPro" id="IPR029787">
    <property type="entry name" value="Nucleotide_cyclase"/>
</dbReference>
<dbReference type="PROSITE" id="PS50883">
    <property type="entry name" value="EAL"/>
    <property type="match status" value="1"/>
</dbReference>
<dbReference type="SMART" id="SM00091">
    <property type="entry name" value="PAS"/>
    <property type="match status" value="2"/>
</dbReference>
<feature type="domain" description="GGDEF" evidence="6">
    <location>
        <begin position="665"/>
        <end position="799"/>
    </location>
</feature>
<feature type="domain" description="PAS" evidence="2">
    <location>
        <begin position="506"/>
        <end position="576"/>
    </location>
</feature>
<dbReference type="InterPro" id="IPR000160">
    <property type="entry name" value="GGDEF_dom"/>
</dbReference>
<dbReference type="InterPro" id="IPR035919">
    <property type="entry name" value="EAL_sf"/>
</dbReference>
<sequence>MTSSPWRWFSPLIAWLGRLSVGRKLTLIYLLDLTAVIYVSGILIHEKYLAIDFTRKEIVGVQYSTRVHDLFLPPFRASASLVTPPQDAWQRMEATRQQHDEDLAATEASAAWMTTLGQLQAMPAGPERQATLSRLARQGRELLTTVGNQSNLILDPDLDSYYAMSLGVLRFPELLEVLHDTARTLDGMSPEALRQGGRRTELLILAGRIDALILGIDSDYQQALAAGKAPLNDALRPGKKALNDSLLSLLASVRSLSEEGASGLTLATFQQAHGLAFQELDVAWRQVLESLNGLLLLRVENLYFRMWLHLGTALLLLGCILSLVYAVAQLIARPLRGLAQVADEVRRTGDHTRRAQWESRDEIGQLVTAFNGMLAQLDRERLTQQELAASARAAQTQLEMVEAIPIAMVVTSVPEHQVLHANAPALPWLAGRTADPWRSGLEPGVRARFFQRLADQGAVDEFEVRWQGGEAPSWAVLSARRLQFQGQDAVLTSFTPINMLKLMEQRLELWAKVFEASSEGILIMDANQRILSVNRAFCRSTSYDYYEVIGEQLGLLLALEESANVPPSLATALGERESWQGEVHFRKRSGESYPAWLMISSVRDATHQGEVSHYIGISVDITDRKRTEARVQFLAEHDVLTELPNRSLCVTRLREAMASAQTTGERVAVLFIDLDRFKNINDSLGHHIGDGLLRSVANRLNQSVRVGDTVSRLGGDEFVIIMRKVSDPDEVRGVVERRLIPQIRQAHYIEGHNLQVSCSVGVAVYPDDSTDLDELMRQADAAMYEAKSAGRDTARFFTPEIDLHTRERQVIEQYLRLALANQEMSVHYQPRVDARSLNVVGLEALLRWHHPVLGAVSPARFIPVAEETGLIHPIGQWVIQQACEQIDRWRRAGLPPMVVSVNLSAAQMNDPGLVGHLQSCLRANRIEPASLELEITESQIMDNAAASGELLQAFKALGVQLSIDDFGTGYSSLAYLKRFPIDKLKIDQSFVRDLLSDPADLSITRAIIALGHNLGLGVVAEGVETAEASEQLKALGCDELQGFYFARPMPAAQLEPWLRERQAPLERRRNLASSR</sequence>
<dbReference type="Gene3D" id="3.20.20.450">
    <property type="entry name" value="EAL domain"/>
    <property type="match status" value="1"/>
</dbReference>
<dbReference type="InterPro" id="IPR043128">
    <property type="entry name" value="Rev_trsase/Diguanyl_cyclase"/>
</dbReference>
<dbReference type="Pfam" id="PF13426">
    <property type="entry name" value="PAS_9"/>
    <property type="match status" value="1"/>
</dbReference>
<dbReference type="NCBIfam" id="TIGR00229">
    <property type="entry name" value="sensory_box"/>
    <property type="match status" value="1"/>
</dbReference>
<dbReference type="PROSITE" id="PS50112">
    <property type="entry name" value="PAS"/>
    <property type="match status" value="1"/>
</dbReference>
<dbReference type="SMART" id="SM00086">
    <property type="entry name" value="PAC"/>
    <property type="match status" value="1"/>
</dbReference>
<dbReference type="PROSITE" id="PS50887">
    <property type="entry name" value="GGDEF"/>
    <property type="match status" value="1"/>
</dbReference>
<dbReference type="SUPFAM" id="SSF55073">
    <property type="entry name" value="Nucleotide cyclase"/>
    <property type="match status" value="1"/>
</dbReference>
<organism evidence="7 8">
    <name type="scientific">Curvibacter cyanobacteriorum</name>
    <dbReference type="NCBI Taxonomy" id="3026422"/>
    <lineage>
        <taxon>Bacteria</taxon>
        <taxon>Pseudomonadati</taxon>
        <taxon>Pseudomonadota</taxon>
        <taxon>Betaproteobacteria</taxon>
        <taxon>Burkholderiales</taxon>
        <taxon>Comamonadaceae</taxon>
        <taxon>Curvibacter</taxon>
    </lineage>
</organism>
<evidence type="ECO:0000259" key="4">
    <source>
        <dbReference type="PROSITE" id="PS50883"/>
    </source>
</evidence>
<evidence type="ECO:0000313" key="8">
    <source>
        <dbReference type="Proteomes" id="UP001528673"/>
    </source>
</evidence>
<evidence type="ECO:0000259" key="2">
    <source>
        <dbReference type="PROSITE" id="PS50112"/>
    </source>
</evidence>
<proteinExistence type="predicted"/>
<dbReference type="SMART" id="SM00304">
    <property type="entry name" value="HAMP"/>
    <property type="match status" value="1"/>
</dbReference>
<accession>A0ABT5MSH7</accession>
<dbReference type="NCBIfam" id="TIGR00254">
    <property type="entry name" value="GGDEF"/>
    <property type="match status" value="1"/>
</dbReference>
<dbReference type="CDD" id="cd01948">
    <property type="entry name" value="EAL"/>
    <property type="match status" value="1"/>
</dbReference>
<dbReference type="PROSITE" id="PS50113">
    <property type="entry name" value="PAC"/>
    <property type="match status" value="1"/>
</dbReference>
<dbReference type="SUPFAM" id="SSF158472">
    <property type="entry name" value="HAMP domain-like"/>
    <property type="match status" value="1"/>
</dbReference>
<dbReference type="Proteomes" id="UP001528673">
    <property type="component" value="Unassembled WGS sequence"/>
</dbReference>
<keyword evidence="1" id="KW-1133">Transmembrane helix</keyword>
<dbReference type="InterPro" id="IPR000700">
    <property type="entry name" value="PAS-assoc_C"/>
</dbReference>
<dbReference type="CDD" id="cd01949">
    <property type="entry name" value="GGDEF"/>
    <property type="match status" value="1"/>
</dbReference>
<evidence type="ECO:0000256" key="1">
    <source>
        <dbReference type="SAM" id="Phobius"/>
    </source>
</evidence>
<comment type="caution">
    <text evidence="7">The sequence shown here is derived from an EMBL/GenBank/DDBJ whole genome shotgun (WGS) entry which is preliminary data.</text>
</comment>
<dbReference type="SMART" id="SM00052">
    <property type="entry name" value="EAL"/>
    <property type="match status" value="1"/>
</dbReference>
<dbReference type="Pfam" id="PF00563">
    <property type="entry name" value="EAL"/>
    <property type="match status" value="1"/>
</dbReference>
<dbReference type="InterPro" id="IPR035965">
    <property type="entry name" value="PAS-like_dom_sf"/>
</dbReference>
<dbReference type="Gene3D" id="3.30.450.20">
    <property type="entry name" value="PAS domain"/>
    <property type="match status" value="1"/>
</dbReference>
<feature type="domain" description="EAL" evidence="4">
    <location>
        <begin position="808"/>
        <end position="1062"/>
    </location>
</feature>
<dbReference type="SUPFAM" id="SSF141868">
    <property type="entry name" value="EAL domain-like"/>
    <property type="match status" value="1"/>
</dbReference>
<dbReference type="Gene3D" id="6.10.340.10">
    <property type="match status" value="1"/>
</dbReference>